<name>A0A1E2VD56_9GAMM</name>
<dbReference type="Proteomes" id="UP000094291">
    <property type="component" value="Unassembled WGS sequence"/>
</dbReference>
<evidence type="ECO:0000313" key="2">
    <source>
        <dbReference type="EMBL" id="ODC04883.1"/>
    </source>
</evidence>
<organism evidence="2 3">
    <name type="scientific">Terasakiispira papahanaumokuakeensis</name>
    <dbReference type="NCBI Taxonomy" id="197479"/>
    <lineage>
        <taxon>Bacteria</taxon>
        <taxon>Pseudomonadati</taxon>
        <taxon>Pseudomonadota</taxon>
        <taxon>Gammaproteobacteria</taxon>
        <taxon>Oceanospirillales</taxon>
        <taxon>Terasakiispira</taxon>
    </lineage>
</organism>
<dbReference type="RefSeq" id="WP_068999867.1">
    <property type="nucleotide sequence ID" value="NZ_MDTQ01000001.1"/>
</dbReference>
<evidence type="ECO:0000256" key="1">
    <source>
        <dbReference type="SAM" id="Phobius"/>
    </source>
</evidence>
<keyword evidence="3" id="KW-1185">Reference proteome</keyword>
<dbReference type="AlphaFoldDB" id="A0A1E2VD56"/>
<keyword evidence="1" id="KW-0812">Transmembrane</keyword>
<gene>
    <name evidence="2" type="ORF">BFW38_16440</name>
</gene>
<feature type="transmembrane region" description="Helical" evidence="1">
    <location>
        <begin position="7"/>
        <end position="30"/>
    </location>
</feature>
<keyword evidence="1" id="KW-1133">Transmembrane helix</keyword>
<evidence type="ECO:0000313" key="3">
    <source>
        <dbReference type="Proteomes" id="UP000094291"/>
    </source>
</evidence>
<dbReference type="EMBL" id="MDTQ01000001">
    <property type="protein sequence ID" value="ODC04883.1"/>
    <property type="molecule type" value="Genomic_DNA"/>
</dbReference>
<evidence type="ECO:0008006" key="4">
    <source>
        <dbReference type="Google" id="ProtNLM"/>
    </source>
</evidence>
<dbReference type="OrthoDB" id="6158015at2"/>
<keyword evidence="1" id="KW-0472">Membrane</keyword>
<sequence>MRYVGQGIMIIATALVFIVTLILNSPLHYWTALLPPQIELNHVSGRLLDGQVQQLKIKPRQGWPLALGPIQWQLNLLTPSHIRLGQDWQLSLMRKGWTFEWQLVGGEMAAVDMHRWPMQVTGDWGGRMQIRTRGLRCLEASGGLSSHDITLHLPEPVQLAQSRLSVSCQATEDNPAPLTFSLQLATPPTIELNGQLSLQPQGGEGQINGHIAPGHPLAALIKLANAQLDPRHIDQKLHW</sequence>
<protein>
    <recommendedName>
        <fullName evidence="4">Type II secretion system protein N</fullName>
    </recommendedName>
</protein>
<proteinExistence type="predicted"/>
<reference evidence="2 3" key="1">
    <citation type="submission" date="2016-08" db="EMBL/GenBank/DDBJ databases">
        <authorList>
            <person name="Seilhamer J.J."/>
        </authorList>
    </citation>
    <scope>NUCLEOTIDE SEQUENCE [LARGE SCALE GENOMIC DNA]</scope>
    <source>
        <strain evidence="2 3">PH27A</strain>
    </source>
</reference>
<accession>A0A1E2VD56</accession>
<dbReference type="STRING" id="197479.BFW38_16440"/>
<comment type="caution">
    <text evidence="2">The sequence shown here is derived from an EMBL/GenBank/DDBJ whole genome shotgun (WGS) entry which is preliminary data.</text>
</comment>